<reference evidence="1 2" key="1">
    <citation type="submission" date="2024-05" db="EMBL/GenBank/DDBJ databases">
        <title>Culex pipiens pipiens assembly and annotation.</title>
        <authorList>
            <person name="Alout H."/>
            <person name="Durand T."/>
        </authorList>
    </citation>
    <scope>NUCLEOTIDE SEQUENCE [LARGE SCALE GENOMIC DNA]</scope>
    <source>
        <strain evidence="1">HA-2024</strain>
        <tissue evidence="1">Whole body</tissue>
    </source>
</reference>
<evidence type="ECO:0000313" key="2">
    <source>
        <dbReference type="Proteomes" id="UP001562425"/>
    </source>
</evidence>
<comment type="caution">
    <text evidence="1">The sequence shown here is derived from an EMBL/GenBank/DDBJ whole genome shotgun (WGS) entry which is preliminary data.</text>
</comment>
<accession>A0ABD1DTB5</accession>
<organism evidence="1 2">
    <name type="scientific">Culex pipiens pipiens</name>
    <name type="common">Northern house mosquito</name>
    <dbReference type="NCBI Taxonomy" id="38569"/>
    <lineage>
        <taxon>Eukaryota</taxon>
        <taxon>Metazoa</taxon>
        <taxon>Ecdysozoa</taxon>
        <taxon>Arthropoda</taxon>
        <taxon>Hexapoda</taxon>
        <taxon>Insecta</taxon>
        <taxon>Pterygota</taxon>
        <taxon>Neoptera</taxon>
        <taxon>Endopterygota</taxon>
        <taxon>Diptera</taxon>
        <taxon>Nematocera</taxon>
        <taxon>Culicoidea</taxon>
        <taxon>Culicidae</taxon>
        <taxon>Culicinae</taxon>
        <taxon>Culicini</taxon>
        <taxon>Culex</taxon>
        <taxon>Culex</taxon>
    </lineage>
</organism>
<keyword evidence="2" id="KW-1185">Reference proteome</keyword>
<evidence type="ECO:0000313" key="1">
    <source>
        <dbReference type="EMBL" id="KAL1402993.1"/>
    </source>
</evidence>
<gene>
    <name evidence="1" type="ORF">pipiens_001126</name>
</gene>
<protein>
    <submittedName>
        <fullName evidence="1">Uncharacterized protein</fullName>
    </submittedName>
</protein>
<name>A0ABD1DTB5_CULPP</name>
<dbReference type="EMBL" id="JBEHCU010002228">
    <property type="protein sequence ID" value="KAL1402993.1"/>
    <property type="molecule type" value="Genomic_DNA"/>
</dbReference>
<dbReference type="Proteomes" id="UP001562425">
    <property type="component" value="Unassembled WGS sequence"/>
</dbReference>
<proteinExistence type="predicted"/>
<dbReference type="AlphaFoldDB" id="A0ABD1DTB5"/>
<sequence>MALCCELLRNSKLPGQNGVAMQYEATGQISTSGCIEKDDLINPRINLVNVNNGIRNSSRARLKLLPALAGIAWRVLFHHGFGSQNPAAPQF</sequence>